<dbReference type="CDD" id="cd04301">
    <property type="entry name" value="NAT_SF"/>
    <property type="match status" value="1"/>
</dbReference>
<organism evidence="4 5">
    <name type="scientific">Gemmobacter caeni</name>
    <dbReference type="NCBI Taxonomy" id="589035"/>
    <lineage>
        <taxon>Bacteria</taxon>
        <taxon>Pseudomonadati</taxon>
        <taxon>Pseudomonadota</taxon>
        <taxon>Alphaproteobacteria</taxon>
        <taxon>Rhodobacterales</taxon>
        <taxon>Paracoccaceae</taxon>
        <taxon>Gemmobacter</taxon>
    </lineage>
</organism>
<accession>A0A2T6ATB3</accession>
<name>A0A2T6ATB3_9RHOB</name>
<keyword evidence="1" id="KW-0808">Transferase</keyword>
<dbReference type="Proteomes" id="UP000244224">
    <property type="component" value="Unassembled WGS sequence"/>
</dbReference>
<evidence type="ECO:0000313" key="5">
    <source>
        <dbReference type="Proteomes" id="UP000244224"/>
    </source>
</evidence>
<dbReference type="InterPro" id="IPR016181">
    <property type="entry name" value="Acyl_CoA_acyltransferase"/>
</dbReference>
<protein>
    <submittedName>
        <fullName evidence="4">Ribosomal protein S18 acetylase RimI-like enzyme</fullName>
    </submittedName>
</protein>
<dbReference type="PROSITE" id="PS51186">
    <property type="entry name" value="GNAT"/>
    <property type="match status" value="1"/>
</dbReference>
<evidence type="ECO:0000256" key="2">
    <source>
        <dbReference type="ARBA" id="ARBA00023315"/>
    </source>
</evidence>
<feature type="domain" description="N-acetyltransferase" evidence="3">
    <location>
        <begin position="20"/>
        <end position="170"/>
    </location>
</feature>
<evidence type="ECO:0000256" key="1">
    <source>
        <dbReference type="ARBA" id="ARBA00022679"/>
    </source>
</evidence>
<dbReference type="InterPro" id="IPR000182">
    <property type="entry name" value="GNAT_dom"/>
</dbReference>
<dbReference type="EMBL" id="QBKP01000014">
    <property type="protein sequence ID" value="PTX47055.1"/>
    <property type="molecule type" value="Genomic_DNA"/>
</dbReference>
<dbReference type="PANTHER" id="PTHR10545">
    <property type="entry name" value="DIAMINE N-ACETYLTRANSFERASE"/>
    <property type="match status" value="1"/>
</dbReference>
<dbReference type="InterPro" id="IPR051016">
    <property type="entry name" value="Diverse_Substrate_AcTransf"/>
</dbReference>
<gene>
    <name evidence="4" type="ORF">C8N34_11475</name>
</gene>
<dbReference type="PANTHER" id="PTHR10545:SF29">
    <property type="entry name" value="GH14572P-RELATED"/>
    <property type="match status" value="1"/>
</dbReference>
<dbReference type="SUPFAM" id="SSF55729">
    <property type="entry name" value="Acyl-CoA N-acyltransferases (Nat)"/>
    <property type="match status" value="1"/>
</dbReference>
<reference evidence="4 5" key="1">
    <citation type="submission" date="2018-04" db="EMBL/GenBank/DDBJ databases">
        <title>Genomic Encyclopedia of Archaeal and Bacterial Type Strains, Phase II (KMG-II): from individual species to whole genera.</title>
        <authorList>
            <person name="Goeker M."/>
        </authorList>
    </citation>
    <scope>NUCLEOTIDE SEQUENCE [LARGE SCALE GENOMIC DNA]</scope>
    <source>
        <strain evidence="4 5">DSM 21823</strain>
    </source>
</reference>
<dbReference type="Pfam" id="PF00583">
    <property type="entry name" value="Acetyltransf_1"/>
    <property type="match status" value="1"/>
</dbReference>
<keyword evidence="5" id="KW-1185">Reference proteome</keyword>
<dbReference type="AlphaFoldDB" id="A0A2T6ATB3"/>
<dbReference type="GO" id="GO:0008080">
    <property type="term" value="F:N-acetyltransferase activity"/>
    <property type="evidence" value="ECO:0007669"/>
    <property type="project" value="TreeGrafter"/>
</dbReference>
<proteinExistence type="predicted"/>
<comment type="caution">
    <text evidence="4">The sequence shown here is derived from an EMBL/GenBank/DDBJ whole genome shotgun (WGS) entry which is preliminary data.</text>
</comment>
<keyword evidence="2" id="KW-0012">Acyltransferase</keyword>
<evidence type="ECO:0000313" key="4">
    <source>
        <dbReference type="EMBL" id="PTX47055.1"/>
    </source>
</evidence>
<dbReference type="Gene3D" id="3.40.630.30">
    <property type="match status" value="1"/>
</dbReference>
<sequence>MRIGVPKRAKRKGTFHMSVVNVRTAEPVHLPEVHRMLIALAAHHGDAATITPADLSRLVFQSPATRLMVACLSDSPAPHPVGYALLVARQNLVTGQVGYVMDHLFVQQPFRRAGVGRALIAAARELTLEEGRSGLTISTHPANTDAQAAYRAMGLAELPVTGPRFAVALA</sequence>
<keyword evidence="4" id="KW-0687">Ribonucleoprotein</keyword>
<keyword evidence="4" id="KW-0689">Ribosomal protein</keyword>
<dbReference type="GO" id="GO:0005840">
    <property type="term" value="C:ribosome"/>
    <property type="evidence" value="ECO:0007669"/>
    <property type="project" value="UniProtKB-KW"/>
</dbReference>
<evidence type="ECO:0000259" key="3">
    <source>
        <dbReference type="PROSITE" id="PS51186"/>
    </source>
</evidence>